<comment type="caution">
    <text evidence="1">The sequence shown here is derived from an EMBL/GenBank/DDBJ whole genome shotgun (WGS) entry which is preliminary data.</text>
</comment>
<evidence type="ECO:0000313" key="2">
    <source>
        <dbReference type="Proteomes" id="UP001291309"/>
    </source>
</evidence>
<dbReference type="EMBL" id="JAXIVS010000018">
    <property type="protein sequence ID" value="MDY7232204.1"/>
    <property type="molecule type" value="Genomic_DNA"/>
</dbReference>
<gene>
    <name evidence="1" type="ORF">SYV04_37795</name>
</gene>
<name>A0ABU5HFF1_9BACT</name>
<dbReference type="Proteomes" id="UP001291309">
    <property type="component" value="Unassembled WGS sequence"/>
</dbReference>
<protein>
    <submittedName>
        <fullName evidence="1">Uncharacterized protein</fullName>
    </submittedName>
</protein>
<accession>A0ABU5HFF1</accession>
<dbReference type="RefSeq" id="WP_321550918.1">
    <property type="nucleotide sequence ID" value="NZ_JAXIVS010000018.1"/>
</dbReference>
<reference evidence="1 2" key="1">
    <citation type="submission" date="2023-12" db="EMBL/GenBank/DDBJ databases">
        <title>the genome sequence of Hyalangium sp. s54d21.</title>
        <authorList>
            <person name="Zhang X."/>
        </authorList>
    </citation>
    <scope>NUCLEOTIDE SEQUENCE [LARGE SCALE GENOMIC DNA]</scope>
    <source>
        <strain evidence="2">s54d21</strain>
    </source>
</reference>
<proteinExistence type="predicted"/>
<sequence>MNPGIDSSATTVMTLEQARDALLQLAEQTNINHHRIGHIYNYVVGKKLAETSGYKNAQVYFSQHVKVLSQAMLSMCGTVARAFTETACVNYGVYRLSALLTYAKANALQLSREEPGPTPINVPTEDGQSVEQKLFADCTLEELKLAVKSKREQDRTPLPDQDQARVQALRESIARHFTGQEPSRTNVKARVLKDITYVTLQDVPVTHLERLTEALVDGIIFSRPAT</sequence>
<organism evidence="1 2">
    <name type="scientific">Hyalangium rubrum</name>
    <dbReference type="NCBI Taxonomy" id="3103134"/>
    <lineage>
        <taxon>Bacteria</taxon>
        <taxon>Pseudomonadati</taxon>
        <taxon>Myxococcota</taxon>
        <taxon>Myxococcia</taxon>
        <taxon>Myxococcales</taxon>
        <taxon>Cystobacterineae</taxon>
        <taxon>Archangiaceae</taxon>
        <taxon>Hyalangium</taxon>
    </lineage>
</organism>
<keyword evidence="2" id="KW-1185">Reference proteome</keyword>
<evidence type="ECO:0000313" key="1">
    <source>
        <dbReference type="EMBL" id="MDY7232204.1"/>
    </source>
</evidence>